<dbReference type="GO" id="GO:0005737">
    <property type="term" value="C:cytoplasm"/>
    <property type="evidence" value="ECO:0007669"/>
    <property type="project" value="UniProtKB-SubCell"/>
</dbReference>
<accession>A0AAD8GGZ0</accession>
<organism evidence="4 5">
    <name type="scientific">Acipenser oxyrinchus oxyrinchus</name>
    <dbReference type="NCBI Taxonomy" id="40147"/>
    <lineage>
        <taxon>Eukaryota</taxon>
        <taxon>Metazoa</taxon>
        <taxon>Chordata</taxon>
        <taxon>Craniata</taxon>
        <taxon>Vertebrata</taxon>
        <taxon>Euteleostomi</taxon>
        <taxon>Actinopterygii</taxon>
        <taxon>Chondrostei</taxon>
        <taxon>Acipenseriformes</taxon>
        <taxon>Acipenseridae</taxon>
        <taxon>Acipenser</taxon>
    </lineage>
</organism>
<comment type="caution">
    <text evidence="4">The sequence shown here is derived from an EMBL/GenBank/DDBJ whole genome shotgun (WGS) entry which is preliminary data.</text>
</comment>
<comment type="subcellular location">
    <subcellularLocation>
        <location evidence="1">Cytoplasm</location>
    </subcellularLocation>
</comment>
<dbReference type="GO" id="GO:1990108">
    <property type="term" value="P:protein linear deubiquitination"/>
    <property type="evidence" value="ECO:0007669"/>
    <property type="project" value="TreeGrafter"/>
</dbReference>
<name>A0AAD8GGZ0_ACIOX</name>
<evidence type="ECO:0000313" key="5">
    <source>
        <dbReference type="Proteomes" id="UP001230051"/>
    </source>
</evidence>
<dbReference type="Proteomes" id="UP001230051">
    <property type="component" value="Unassembled WGS sequence"/>
</dbReference>
<evidence type="ECO:0000256" key="1">
    <source>
        <dbReference type="ARBA" id="ARBA00004496"/>
    </source>
</evidence>
<dbReference type="AlphaFoldDB" id="A0AAD8GGZ0"/>
<proteinExistence type="inferred from homology"/>
<sequence length="107" mass="12410">MTCSRRRWCPFSAGSFAWDSSDTPCTFLSNHLNQVGFSGGLEQVEMFLLGYALEPTISVYRLYKCETDEFLTFYPDDHKEDWPAVSLITEDDRHYNVLVQKQDATRL</sequence>
<evidence type="ECO:0000256" key="2">
    <source>
        <dbReference type="ARBA" id="ARBA00010267"/>
    </source>
</evidence>
<keyword evidence="5" id="KW-1185">Reference proteome</keyword>
<protein>
    <submittedName>
        <fullName evidence="4">Uncharacterized protein</fullName>
    </submittedName>
</protein>
<dbReference type="PRINTS" id="PR02056">
    <property type="entry name" value="PROTEINF105A"/>
</dbReference>
<reference evidence="4" key="1">
    <citation type="submission" date="2022-02" db="EMBL/GenBank/DDBJ databases">
        <title>Atlantic sturgeon de novo genome assembly.</title>
        <authorList>
            <person name="Stock M."/>
            <person name="Klopp C."/>
            <person name="Guiguen Y."/>
            <person name="Cabau C."/>
            <person name="Parinello H."/>
            <person name="Santidrian Yebra-Pimentel E."/>
            <person name="Kuhl H."/>
            <person name="Dirks R.P."/>
            <person name="Guessner J."/>
            <person name="Wuertz S."/>
            <person name="Du K."/>
            <person name="Schartl M."/>
        </authorList>
    </citation>
    <scope>NUCLEOTIDE SEQUENCE</scope>
    <source>
        <strain evidence="4">STURGEONOMICS-FGT-2020</strain>
        <tissue evidence="4">Whole blood</tissue>
    </source>
</reference>
<dbReference type="EMBL" id="JAGXEW010000003">
    <property type="protein sequence ID" value="KAK1174112.1"/>
    <property type="molecule type" value="Genomic_DNA"/>
</dbReference>
<dbReference type="Pfam" id="PF16218">
    <property type="entry name" value="Peptidase_C101"/>
    <property type="match status" value="1"/>
</dbReference>
<dbReference type="InterPro" id="IPR023236">
    <property type="entry name" value="OTULINL"/>
</dbReference>
<gene>
    <name evidence="4" type="ORF">AOXY_G4402</name>
</gene>
<dbReference type="PRINTS" id="PR02055">
    <property type="entry name" value="PROTEINF105"/>
</dbReference>
<dbReference type="GO" id="GO:0004843">
    <property type="term" value="F:cysteine-type deubiquitinase activity"/>
    <property type="evidence" value="ECO:0007669"/>
    <property type="project" value="TreeGrafter"/>
</dbReference>
<dbReference type="InterPro" id="IPR023235">
    <property type="entry name" value="FAM105"/>
</dbReference>
<evidence type="ECO:0000256" key="3">
    <source>
        <dbReference type="ARBA" id="ARBA00022490"/>
    </source>
</evidence>
<comment type="similarity">
    <text evidence="2">Belongs to the peptidase C65 family. Otulin subfamily.</text>
</comment>
<dbReference type="PANTHER" id="PTHR33662">
    <property type="entry name" value="OTU DEUBIQUITINASE WITH LINEAR LINKAGE-SPECIFICITY A-RELATED"/>
    <property type="match status" value="1"/>
</dbReference>
<evidence type="ECO:0000313" key="4">
    <source>
        <dbReference type="EMBL" id="KAK1174112.1"/>
    </source>
</evidence>
<keyword evidence="3" id="KW-0963">Cytoplasm</keyword>
<dbReference type="PANTHER" id="PTHR33662:SF3">
    <property type="entry name" value="FIBROUS SHEATH CABYR-BINDING PROTEIN-LIKE-RELATED"/>
    <property type="match status" value="1"/>
</dbReference>